<dbReference type="InterPro" id="IPR000915">
    <property type="entry name" value="60S_ribosomal_eL6"/>
</dbReference>
<dbReference type="GO" id="GO:0002181">
    <property type="term" value="P:cytoplasmic translation"/>
    <property type="evidence" value="ECO:0007669"/>
    <property type="project" value="TreeGrafter"/>
</dbReference>
<dbReference type="GO" id="GO:0003735">
    <property type="term" value="F:structural constituent of ribosome"/>
    <property type="evidence" value="ECO:0007669"/>
    <property type="project" value="InterPro"/>
</dbReference>
<dbReference type="SUPFAM" id="SSF50104">
    <property type="entry name" value="Translation proteins SH3-like domain"/>
    <property type="match status" value="1"/>
</dbReference>
<organism evidence="4 5">
    <name type="scientific">Nosema granulosis</name>
    <dbReference type="NCBI Taxonomy" id="83296"/>
    <lineage>
        <taxon>Eukaryota</taxon>
        <taxon>Fungi</taxon>
        <taxon>Fungi incertae sedis</taxon>
        <taxon>Microsporidia</taxon>
        <taxon>Nosematidae</taxon>
        <taxon>Nosema</taxon>
    </lineage>
</organism>
<dbReference type="OrthoDB" id="2436667at2759"/>
<dbReference type="EMBL" id="SBJO01000186">
    <property type="protein sequence ID" value="KAF9762322.1"/>
    <property type="molecule type" value="Genomic_DNA"/>
</dbReference>
<keyword evidence="2 4" id="KW-0689">Ribosomal protein</keyword>
<dbReference type="PANTHER" id="PTHR10715:SF0">
    <property type="entry name" value="LARGE RIBOSOMAL SUBUNIT PROTEIN EL6"/>
    <property type="match status" value="1"/>
</dbReference>
<dbReference type="Gene3D" id="2.30.30.30">
    <property type="match status" value="1"/>
</dbReference>
<dbReference type="InterPro" id="IPR041997">
    <property type="entry name" value="Ribosomal_eL6_KOW"/>
</dbReference>
<name>A0A9P6KYH2_9MICR</name>
<evidence type="ECO:0000313" key="5">
    <source>
        <dbReference type="Proteomes" id="UP000740883"/>
    </source>
</evidence>
<evidence type="ECO:0000313" key="4">
    <source>
        <dbReference type="EMBL" id="KAF9762322.1"/>
    </source>
</evidence>
<dbReference type="GO" id="GO:0000027">
    <property type="term" value="P:ribosomal large subunit assembly"/>
    <property type="evidence" value="ECO:0007669"/>
    <property type="project" value="TreeGrafter"/>
</dbReference>
<protein>
    <submittedName>
        <fullName evidence="4">60S ribosomal protein L6</fullName>
    </submittedName>
</protein>
<dbReference type="GO" id="GO:0022625">
    <property type="term" value="C:cytosolic large ribosomal subunit"/>
    <property type="evidence" value="ECO:0007669"/>
    <property type="project" value="TreeGrafter"/>
</dbReference>
<sequence>MPKYIEKYMKKLAKKNERQRRTDLTLGSIVVVLEGEFEGKRVVFLKSLENNLALCTGPSKINGVPFFKIDERYLLATSTKIEYNGVIDVDESMVLLSERDVKVERMEVEGDDKMNMIDSTIEKAIEKVDFLKAYLSEEFEVDSTRDFYSQKY</sequence>
<comment type="similarity">
    <text evidence="1">Belongs to the eukaryotic ribosomal protein eL6 family.</text>
</comment>
<keyword evidence="3" id="KW-0687">Ribonucleoprotein</keyword>
<dbReference type="Proteomes" id="UP000740883">
    <property type="component" value="Unassembled WGS sequence"/>
</dbReference>
<dbReference type="CDD" id="cd13156">
    <property type="entry name" value="KOW_RPL6"/>
    <property type="match status" value="1"/>
</dbReference>
<gene>
    <name evidence="4" type="primary">RPL6</name>
    <name evidence="4" type="ORF">NGRA_2095</name>
</gene>
<dbReference type="AlphaFoldDB" id="A0A9P6KYH2"/>
<evidence type="ECO:0000256" key="2">
    <source>
        <dbReference type="ARBA" id="ARBA00022980"/>
    </source>
</evidence>
<accession>A0A9P6KYH2</accession>
<proteinExistence type="inferred from homology"/>
<dbReference type="InterPro" id="IPR008991">
    <property type="entry name" value="Translation_prot_SH3-like_sf"/>
</dbReference>
<evidence type="ECO:0000256" key="1">
    <source>
        <dbReference type="ARBA" id="ARBA00010592"/>
    </source>
</evidence>
<dbReference type="GO" id="GO:0003723">
    <property type="term" value="F:RNA binding"/>
    <property type="evidence" value="ECO:0007669"/>
    <property type="project" value="TreeGrafter"/>
</dbReference>
<keyword evidence="5" id="KW-1185">Reference proteome</keyword>
<reference evidence="4 5" key="1">
    <citation type="journal article" date="2020" name="Genome Biol. Evol.">
        <title>Comparative genomics of strictly vertically transmitted, feminizing microsporidia endosymbionts of amphipod crustaceans.</title>
        <authorList>
            <person name="Cormier A."/>
            <person name="Chebbi M.A."/>
            <person name="Giraud I."/>
            <person name="Wattier R."/>
            <person name="Teixeira M."/>
            <person name="Gilbert C."/>
            <person name="Rigaud T."/>
            <person name="Cordaux R."/>
        </authorList>
    </citation>
    <scope>NUCLEOTIDE SEQUENCE [LARGE SCALE GENOMIC DNA]</scope>
    <source>
        <strain evidence="4 5">Ou3-Ou53</strain>
    </source>
</reference>
<dbReference type="InterPro" id="IPR014722">
    <property type="entry name" value="Rib_uL2_dom2"/>
</dbReference>
<evidence type="ECO:0000256" key="3">
    <source>
        <dbReference type="ARBA" id="ARBA00023274"/>
    </source>
</evidence>
<comment type="caution">
    <text evidence="4">The sequence shown here is derived from an EMBL/GenBank/DDBJ whole genome shotgun (WGS) entry which is preliminary data.</text>
</comment>
<dbReference type="PANTHER" id="PTHR10715">
    <property type="entry name" value="60S RIBOSOMAL PROTEIN L6"/>
    <property type="match status" value="1"/>
</dbReference>